<sequence>MQPFTERAVHIIRSIPAGKVMTYGQVAAAAGSPRAARQIVRILHSMSRKYRLPWHRVVNKYGEIAVKEEESSFEQRALLEEEGVIFNGERRIDLVTYSYWPSDEEPNHSTQEHS</sequence>
<dbReference type="Gene3D" id="1.10.10.10">
    <property type="entry name" value="Winged helix-like DNA-binding domain superfamily/Winged helix DNA-binding domain"/>
    <property type="match status" value="1"/>
</dbReference>
<dbReference type="GO" id="GO:0032259">
    <property type="term" value="P:methylation"/>
    <property type="evidence" value="ECO:0007669"/>
    <property type="project" value="UniProtKB-KW"/>
</dbReference>
<dbReference type="GO" id="GO:0008168">
    <property type="term" value="F:methyltransferase activity"/>
    <property type="evidence" value="ECO:0007669"/>
    <property type="project" value="UniProtKB-KW"/>
</dbReference>
<reference evidence="3 4" key="2">
    <citation type="journal article" date="2016" name="Int. J. Syst. Evol. Microbiol.">
        <title>Paenibacillus bovis sp. nov., isolated from raw yak (Bos grunniens) milk.</title>
        <authorList>
            <person name="Gao C."/>
            <person name="Han J."/>
            <person name="Liu Z."/>
            <person name="Xu X."/>
            <person name="Hang F."/>
            <person name="Wu Z."/>
        </authorList>
    </citation>
    <scope>NUCLEOTIDE SEQUENCE [LARGE SCALE GENOMIC DNA]</scope>
    <source>
        <strain evidence="3 4">BD3526</strain>
    </source>
</reference>
<evidence type="ECO:0000313" key="4">
    <source>
        <dbReference type="Proteomes" id="UP000078148"/>
    </source>
</evidence>
<dbReference type="PANTHER" id="PTHR42942">
    <property type="entry name" value="6-O-METHYLGUANINE DNA METHYLTRANSFERASE"/>
    <property type="match status" value="1"/>
</dbReference>
<dbReference type="InterPro" id="IPR036388">
    <property type="entry name" value="WH-like_DNA-bd_sf"/>
</dbReference>
<dbReference type="CDD" id="cd06445">
    <property type="entry name" value="ATase"/>
    <property type="match status" value="1"/>
</dbReference>
<evidence type="ECO:0000256" key="1">
    <source>
        <dbReference type="ARBA" id="ARBA00022763"/>
    </source>
</evidence>
<organism evidence="3 4">
    <name type="scientific">Paenibacillus bovis</name>
    <dbReference type="NCBI Taxonomy" id="1616788"/>
    <lineage>
        <taxon>Bacteria</taxon>
        <taxon>Bacillati</taxon>
        <taxon>Bacillota</taxon>
        <taxon>Bacilli</taxon>
        <taxon>Bacillales</taxon>
        <taxon>Paenibacillaceae</taxon>
        <taxon>Paenibacillus</taxon>
    </lineage>
</organism>
<protein>
    <submittedName>
        <fullName evidence="3">DNA methyltransferase</fullName>
    </submittedName>
</protein>
<reference evidence="4" key="1">
    <citation type="submission" date="2015-10" db="EMBL/GenBank/DDBJ databases">
        <title>Genome of Paenibacillus bovis sp. nov.</title>
        <authorList>
            <person name="Wu Z."/>
            <person name="Gao C."/>
            <person name="Liu Z."/>
            <person name="Zheng H."/>
        </authorList>
    </citation>
    <scope>NUCLEOTIDE SEQUENCE [LARGE SCALE GENOMIC DNA]</scope>
    <source>
        <strain evidence="4">BD3526</strain>
    </source>
</reference>
<keyword evidence="3" id="KW-0489">Methyltransferase</keyword>
<dbReference type="AlphaFoldDB" id="A0A172ZDE1"/>
<gene>
    <name evidence="3" type="ORF">AR543_04100</name>
</gene>
<dbReference type="KEGG" id="pbv:AR543_04100"/>
<feature type="domain" description="Methylated-DNA-[protein]-cysteine S-methyltransferase DNA binding" evidence="2">
    <location>
        <begin position="3"/>
        <end position="84"/>
    </location>
</feature>
<keyword evidence="1" id="KW-0227">DNA damage</keyword>
<dbReference type="OrthoDB" id="9789813at2"/>
<dbReference type="RefSeq" id="WP_060532054.1">
    <property type="nucleotide sequence ID" value="NZ_CP013023.1"/>
</dbReference>
<proteinExistence type="predicted"/>
<dbReference type="Pfam" id="PF01035">
    <property type="entry name" value="DNA_binding_1"/>
    <property type="match status" value="1"/>
</dbReference>
<dbReference type="PANTHER" id="PTHR42942:SF1">
    <property type="entry name" value="ALKYLTRANSFERASE-LIKE PROTEIN 1"/>
    <property type="match status" value="1"/>
</dbReference>
<accession>A0A172ZDE1</accession>
<evidence type="ECO:0000259" key="2">
    <source>
        <dbReference type="Pfam" id="PF01035"/>
    </source>
</evidence>
<dbReference type="EMBL" id="CP013023">
    <property type="protein sequence ID" value="ANF95277.1"/>
    <property type="molecule type" value="Genomic_DNA"/>
</dbReference>
<keyword evidence="3" id="KW-0808">Transferase</keyword>
<dbReference type="Proteomes" id="UP000078148">
    <property type="component" value="Chromosome"/>
</dbReference>
<name>A0A172ZDE1_9BACL</name>
<dbReference type="InterPro" id="IPR036217">
    <property type="entry name" value="MethylDNA_cys_MeTrfase_DNAb"/>
</dbReference>
<dbReference type="InterPro" id="IPR014048">
    <property type="entry name" value="MethylDNA_cys_MeTrfase_DNA-bd"/>
</dbReference>
<keyword evidence="4" id="KW-1185">Reference proteome</keyword>
<dbReference type="GO" id="GO:0006281">
    <property type="term" value="P:DNA repair"/>
    <property type="evidence" value="ECO:0007669"/>
    <property type="project" value="InterPro"/>
</dbReference>
<dbReference type="SUPFAM" id="SSF46767">
    <property type="entry name" value="Methylated DNA-protein cysteine methyltransferase, C-terminal domain"/>
    <property type="match status" value="1"/>
</dbReference>
<dbReference type="InterPro" id="IPR052520">
    <property type="entry name" value="ATL_DNA_repair"/>
</dbReference>
<evidence type="ECO:0000313" key="3">
    <source>
        <dbReference type="EMBL" id="ANF95277.1"/>
    </source>
</evidence>